<sequence>MATTPATRVSRTLHKGGLPTTLPSEIYMQGNKVSNTSGTPLGLRSNREFGHATVWIRFDFDSPSLAQERREQAAEILTAAGYRVEKHPDPESTILHVWEPNWYELLSEVGRAIHAEAGSKTSVEWRADKERDGLITVHRTDCPREPIGTSRVVRGRTREDIGVELNGNLIKKSLSPERNYKIVKLHTCITEQE</sequence>
<dbReference type="RefSeq" id="WP_397077783.1">
    <property type="nucleotide sequence ID" value="NZ_JBITGY010000001.1"/>
</dbReference>
<dbReference type="EMBL" id="JBITGY010000001">
    <property type="protein sequence ID" value="MFI6495959.1"/>
    <property type="molecule type" value="Genomic_DNA"/>
</dbReference>
<organism evidence="2 3">
    <name type="scientific">Nonomuraea typhae</name>
    <dbReference type="NCBI Taxonomy" id="2603600"/>
    <lineage>
        <taxon>Bacteria</taxon>
        <taxon>Bacillati</taxon>
        <taxon>Actinomycetota</taxon>
        <taxon>Actinomycetes</taxon>
        <taxon>Streptosporangiales</taxon>
        <taxon>Streptosporangiaceae</taxon>
        <taxon>Nonomuraea</taxon>
    </lineage>
</organism>
<dbReference type="Proteomes" id="UP001612741">
    <property type="component" value="Unassembled WGS sequence"/>
</dbReference>
<keyword evidence="3" id="KW-1185">Reference proteome</keyword>
<proteinExistence type="predicted"/>
<feature type="region of interest" description="Disordered" evidence="1">
    <location>
        <begin position="1"/>
        <end position="21"/>
    </location>
</feature>
<evidence type="ECO:0000256" key="1">
    <source>
        <dbReference type="SAM" id="MobiDB-lite"/>
    </source>
</evidence>
<protein>
    <submittedName>
        <fullName evidence="2">Uncharacterized protein</fullName>
    </submittedName>
</protein>
<evidence type="ECO:0000313" key="2">
    <source>
        <dbReference type="EMBL" id="MFI6495959.1"/>
    </source>
</evidence>
<reference evidence="2 3" key="1">
    <citation type="submission" date="2024-10" db="EMBL/GenBank/DDBJ databases">
        <title>The Natural Products Discovery Center: Release of the First 8490 Sequenced Strains for Exploring Actinobacteria Biosynthetic Diversity.</title>
        <authorList>
            <person name="Kalkreuter E."/>
            <person name="Kautsar S.A."/>
            <person name="Yang D."/>
            <person name="Bader C.D."/>
            <person name="Teijaro C.N."/>
            <person name="Fluegel L."/>
            <person name="Davis C.M."/>
            <person name="Simpson J.R."/>
            <person name="Lauterbach L."/>
            <person name="Steele A.D."/>
            <person name="Gui C."/>
            <person name="Meng S."/>
            <person name="Li G."/>
            <person name="Viehrig K."/>
            <person name="Ye F."/>
            <person name="Su P."/>
            <person name="Kiefer A.F."/>
            <person name="Nichols A."/>
            <person name="Cepeda A.J."/>
            <person name="Yan W."/>
            <person name="Fan B."/>
            <person name="Jiang Y."/>
            <person name="Adhikari A."/>
            <person name="Zheng C.-J."/>
            <person name="Schuster L."/>
            <person name="Cowan T.M."/>
            <person name="Smanski M.J."/>
            <person name="Chevrette M.G."/>
            <person name="De Carvalho L.P.S."/>
            <person name="Shen B."/>
        </authorList>
    </citation>
    <scope>NUCLEOTIDE SEQUENCE [LARGE SCALE GENOMIC DNA]</scope>
    <source>
        <strain evidence="2 3">NPDC050545</strain>
    </source>
</reference>
<comment type="caution">
    <text evidence="2">The sequence shown here is derived from an EMBL/GenBank/DDBJ whole genome shotgun (WGS) entry which is preliminary data.</text>
</comment>
<accession>A0ABW7YKU3</accession>
<feature type="compositionally biased region" description="Polar residues" evidence="1">
    <location>
        <begin position="1"/>
        <end position="10"/>
    </location>
</feature>
<gene>
    <name evidence="2" type="ORF">ACIBG2_01160</name>
</gene>
<name>A0ABW7YKU3_9ACTN</name>
<evidence type="ECO:0000313" key="3">
    <source>
        <dbReference type="Proteomes" id="UP001612741"/>
    </source>
</evidence>